<keyword evidence="4" id="KW-0274">FAD</keyword>
<accession>A0AB39QM64</accession>
<reference evidence="7" key="1">
    <citation type="submission" date="2024-07" db="EMBL/GenBank/DDBJ databases">
        <authorList>
            <person name="Yu S.T."/>
        </authorList>
    </citation>
    <scope>NUCLEOTIDE SEQUENCE</scope>
    <source>
        <strain evidence="7">R39</strain>
    </source>
</reference>
<evidence type="ECO:0000256" key="4">
    <source>
        <dbReference type="ARBA" id="ARBA00022827"/>
    </source>
</evidence>
<evidence type="ECO:0000259" key="6">
    <source>
        <dbReference type="Pfam" id="PF01494"/>
    </source>
</evidence>
<gene>
    <name evidence="7" type="ORF">AB5J52_15060</name>
</gene>
<dbReference type="AlphaFoldDB" id="A0AB39QM64"/>
<dbReference type="InterPro" id="IPR036188">
    <property type="entry name" value="FAD/NAD-bd_sf"/>
</dbReference>
<organism evidence="7">
    <name type="scientific">Streptomyces sp. R39</name>
    <dbReference type="NCBI Taxonomy" id="3238631"/>
    <lineage>
        <taxon>Bacteria</taxon>
        <taxon>Bacillati</taxon>
        <taxon>Actinomycetota</taxon>
        <taxon>Actinomycetes</taxon>
        <taxon>Kitasatosporales</taxon>
        <taxon>Streptomycetaceae</taxon>
        <taxon>Streptomyces</taxon>
    </lineage>
</organism>
<comment type="similarity">
    <text evidence="2">Belongs to the PheA/TfdB FAD monooxygenase family.</text>
</comment>
<dbReference type="Gene3D" id="3.50.50.60">
    <property type="entry name" value="FAD/NAD(P)-binding domain"/>
    <property type="match status" value="1"/>
</dbReference>
<feature type="compositionally biased region" description="Basic residues" evidence="5">
    <location>
        <begin position="524"/>
        <end position="533"/>
    </location>
</feature>
<dbReference type="NCBIfam" id="NF004832">
    <property type="entry name" value="PRK06184.1"/>
    <property type="match status" value="1"/>
</dbReference>
<dbReference type="InterPro" id="IPR036249">
    <property type="entry name" value="Thioredoxin-like_sf"/>
</dbReference>
<dbReference type="Gene3D" id="3.30.70.2450">
    <property type="match status" value="1"/>
</dbReference>
<dbReference type="PRINTS" id="PR00420">
    <property type="entry name" value="RNGMNOXGNASE"/>
</dbReference>
<dbReference type="PANTHER" id="PTHR43004">
    <property type="entry name" value="TRK SYSTEM POTASSIUM UPTAKE PROTEIN"/>
    <property type="match status" value="1"/>
</dbReference>
<comment type="cofactor">
    <cofactor evidence="1">
        <name>FAD</name>
        <dbReference type="ChEBI" id="CHEBI:57692"/>
    </cofactor>
</comment>
<dbReference type="SUPFAM" id="SSF52833">
    <property type="entry name" value="Thioredoxin-like"/>
    <property type="match status" value="1"/>
</dbReference>
<dbReference type="GO" id="GO:0016709">
    <property type="term" value="F:oxidoreductase activity, acting on paired donors, with incorporation or reduction of molecular oxygen, NAD(P)H as one donor, and incorporation of one atom of oxygen"/>
    <property type="evidence" value="ECO:0007669"/>
    <property type="project" value="UniProtKB-ARBA"/>
</dbReference>
<dbReference type="RefSeq" id="WP_369222603.1">
    <property type="nucleotide sequence ID" value="NZ_CP163441.1"/>
</dbReference>
<dbReference type="EMBL" id="CP163441">
    <property type="protein sequence ID" value="XDQ43476.1"/>
    <property type="molecule type" value="Genomic_DNA"/>
</dbReference>
<dbReference type="GO" id="GO:0071949">
    <property type="term" value="F:FAD binding"/>
    <property type="evidence" value="ECO:0007669"/>
    <property type="project" value="InterPro"/>
</dbReference>
<evidence type="ECO:0000256" key="5">
    <source>
        <dbReference type="SAM" id="MobiDB-lite"/>
    </source>
</evidence>
<proteinExistence type="inferred from homology"/>
<feature type="compositionally biased region" description="Low complexity" evidence="5">
    <location>
        <begin position="496"/>
        <end position="523"/>
    </location>
</feature>
<evidence type="ECO:0000256" key="3">
    <source>
        <dbReference type="ARBA" id="ARBA00022630"/>
    </source>
</evidence>
<feature type="region of interest" description="Disordered" evidence="5">
    <location>
        <begin position="494"/>
        <end position="535"/>
    </location>
</feature>
<dbReference type="Pfam" id="PF01494">
    <property type="entry name" value="FAD_binding_3"/>
    <property type="match status" value="1"/>
</dbReference>
<dbReference type="SUPFAM" id="SSF51905">
    <property type="entry name" value="FAD/NAD(P)-binding domain"/>
    <property type="match status" value="1"/>
</dbReference>
<feature type="domain" description="FAD-binding" evidence="6">
    <location>
        <begin position="6"/>
        <end position="343"/>
    </location>
</feature>
<dbReference type="PANTHER" id="PTHR43004:SF19">
    <property type="entry name" value="BINDING MONOOXYGENASE, PUTATIVE (JCVI)-RELATED"/>
    <property type="match status" value="1"/>
</dbReference>
<sequence length="599" mass="65149">MSHTTDTDVIICGTGAAGLTLALDLARRNIAFLLIDKAPHPFVGSRGKGIQPRSQEVFEDLGVIDRIVASGGEYPVQRIHTADGPIDQVGVEMSEPTPEEPYQIPLLVPQFLTERRLRERLAELGQAPHYSHELVGFDQDAEGVTAVIATPDGEQTVRAAYLIGADGGSSFVRKTLGIGFPGKTLGVRAVVADVYVDGVSSDAWHRWGEGTAGQVSMCPLYGTDMFQLQAPIPFDVDLDLTAEGLTAFFRERTGRHDVVIRSVSWASAFSMNARLADTYRRGRVFLTGDAAHCHPPTGGQGLNTSVQDAYNLGWKLAAVLDGAPESLLETYEQERRPIAEAVLGLSEKLLEAAKNRDIHRGREVSQLDLGYLDSPLSLHTPERDTGVLAGDRAPDAPVTGAGGLPTRLFSLFQGPHWTLLGHDVDDTSAPAPRRGLRIHTIGTRGDILDTGDRVQSAYGLSSEQWVLIRPDGYVAAVVDTADLTGLETYLDTVGVRPGTATRPTTTESSTDMPAETPSDSTRTPRTRREHRQTRTAAEKRLATAQRELHQLSRQVQRDLRSVRRHGETTAIVARSNLAELAVQSINRLTANFRTDRTDQ</sequence>
<keyword evidence="3" id="KW-0285">Flavoprotein</keyword>
<evidence type="ECO:0000256" key="2">
    <source>
        <dbReference type="ARBA" id="ARBA00007801"/>
    </source>
</evidence>
<dbReference type="InterPro" id="IPR050641">
    <property type="entry name" value="RIFMO-like"/>
</dbReference>
<name>A0AB39QM64_9ACTN</name>
<dbReference type="InterPro" id="IPR002938">
    <property type="entry name" value="FAD-bd"/>
</dbReference>
<evidence type="ECO:0000256" key="1">
    <source>
        <dbReference type="ARBA" id="ARBA00001974"/>
    </source>
</evidence>
<protein>
    <submittedName>
        <fullName evidence="7">FAD-dependent oxidoreductase</fullName>
    </submittedName>
</protein>
<evidence type="ECO:0000313" key="7">
    <source>
        <dbReference type="EMBL" id="XDQ43476.1"/>
    </source>
</evidence>
<dbReference type="Pfam" id="PF21274">
    <property type="entry name" value="Rng_hyd_C"/>
    <property type="match status" value="1"/>
</dbReference>
<dbReference type="Gene3D" id="3.40.30.120">
    <property type="match status" value="1"/>
</dbReference>